<keyword evidence="2" id="KW-1185">Reference proteome</keyword>
<dbReference type="EMBL" id="CM055093">
    <property type="protein sequence ID" value="KAJ7567453.1"/>
    <property type="molecule type" value="Genomic_DNA"/>
</dbReference>
<name>A0ACC2ELU8_DIPCM</name>
<evidence type="ECO:0000313" key="1">
    <source>
        <dbReference type="EMBL" id="KAJ7567453.1"/>
    </source>
</evidence>
<gene>
    <name evidence="1" type="ORF">O6H91_02G148300</name>
</gene>
<accession>A0ACC2ELU8</accession>
<proteinExistence type="predicted"/>
<dbReference type="Proteomes" id="UP001162992">
    <property type="component" value="Chromosome 2"/>
</dbReference>
<sequence length="223" mass="24934">MLMASSSAALPLPSPSCKPSSYSSRFLPSSSSSSSIHGTLSCSRRFLHVVHWLGRLTVLPNRAAMVSLVPSPEAGCRKPLLFRHSAPLRANRISVDKASPEEDEMDEDLRTGLNEISTEAVKVMLSDNKRLLNPFKEKVEHVIKYLMQEGHLEAANFVAVIRGMLEHKVILEKDDLKGMYKKAFEKIWAVMEDSGWLLTLRVETSAVEMVDEELIPPVLDTQY</sequence>
<protein>
    <submittedName>
        <fullName evidence="1">Uncharacterized protein</fullName>
    </submittedName>
</protein>
<organism evidence="1 2">
    <name type="scientific">Diphasiastrum complanatum</name>
    <name type="common">Issler's clubmoss</name>
    <name type="synonym">Lycopodium complanatum</name>
    <dbReference type="NCBI Taxonomy" id="34168"/>
    <lineage>
        <taxon>Eukaryota</taxon>
        <taxon>Viridiplantae</taxon>
        <taxon>Streptophyta</taxon>
        <taxon>Embryophyta</taxon>
        <taxon>Tracheophyta</taxon>
        <taxon>Lycopodiopsida</taxon>
        <taxon>Lycopodiales</taxon>
        <taxon>Lycopodiaceae</taxon>
        <taxon>Lycopodioideae</taxon>
        <taxon>Diphasiastrum</taxon>
    </lineage>
</organism>
<reference evidence="2" key="1">
    <citation type="journal article" date="2024" name="Proc. Natl. Acad. Sci. U.S.A.">
        <title>Extraordinary preservation of gene collinearity over three hundred million years revealed in homosporous lycophytes.</title>
        <authorList>
            <person name="Li C."/>
            <person name="Wickell D."/>
            <person name="Kuo L.Y."/>
            <person name="Chen X."/>
            <person name="Nie B."/>
            <person name="Liao X."/>
            <person name="Peng D."/>
            <person name="Ji J."/>
            <person name="Jenkins J."/>
            <person name="Williams M."/>
            <person name="Shu S."/>
            <person name="Plott C."/>
            <person name="Barry K."/>
            <person name="Rajasekar S."/>
            <person name="Grimwood J."/>
            <person name="Han X."/>
            <person name="Sun S."/>
            <person name="Hou Z."/>
            <person name="He W."/>
            <person name="Dai G."/>
            <person name="Sun C."/>
            <person name="Schmutz J."/>
            <person name="Leebens-Mack J.H."/>
            <person name="Li F.W."/>
            <person name="Wang L."/>
        </authorList>
    </citation>
    <scope>NUCLEOTIDE SEQUENCE [LARGE SCALE GENOMIC DNA]</scope>
    <source>
        <strain evidence="2">cv. PW_Plant_1</strain>
    </source>
</reference>
<evidence type="ECO:0000313" key="2">
    <source>
        <dbReference type="Proteomes" id="UP001162992"/>
    </source>
</evidence>
<comment type="caution">
    <text evidence="1">The sequence shown here is derived from an EMBL/GenBank/DDBJ whole genome shotgun (WGS) entry which is preliminary data.</text>
</comment>